<keyword evidence="8" id="KW-1278">Translocase</keyword>
<dbReference type="SMART" id="SM00900">
    <property type="entry name" value="FMN_bind"/>
    <property type="match status" value="1"/>
</dbReference>
<evidence type="ECO:0000256" key="3">
    <source>
        <dbReference type="ARBA" id="ARBA00022519"/>
    </source>
</evidence>
<evidence type="ECO:0000256" key="6">
    <source>
        <dbReference type="ARBA" id="ARBA00022643"/>
    </source>
</evidence>
<evidence type="ECO:0000256" key="10">
    <source>
        <dbReference type="ARBA" id="ARBA00023027"/>
    </source>
</evidence>
<evidence type="ECO:0000256" key="16">
    <source>
        <dbReference type="SAM" id="Phobius"/>
    </source>
</evidence>
<keyword evidence="13 18" id="KW-0830">Ubiquinone</keyword>
<name>J9GLC0_9ZZZZ</name>
<accession>J9GLC0</accession>
<keyword evidence="10" id="KW-0520">NAD</keyword>
<keyword evidence="5" id="KW-0285">Flavoprotein</keyword>
<evidence type="ECO:0000256" key="7">
    <source>
        <dbReference type="ARBA" id="ARBA00022692"/>
    </source>
</evidence>
<dbReference type="EMBL" id="AMCI01000564">
    <property type="protein sequence ID" value="EJX08672.1"/>
    <property type="molecule type" value="Genomic_DNA"/>
</dbReference>
<keyword evidence="4" id="KW-0597">Phosphoprotein</keyword>
<evidence type="ECO:0000256" key="1">
    <source>
        <dbReference type="ARBA" id="ARBA00022448"/>
    </source>
</evidence>
<proteinExistence type="inferred from homology"/>
<dbReference type="GO" id="GO:0016020">
    <property type="term" value="C:membrane"/>
    <property type="evidence" value="ECO:0007669"/>
    <property type="project" value="InterPro"/>
</dbReference>
<keyword evidence="1" id="KW-0813">Transport</keyword>
<evidence type="ECO:0000256" key="12">
    <source>
        <dbReference type="ARBA" id="ARBA00023065"/>
    </source>
</evidence>
<evidence type="ECO:0000256" key="8">
    <source>
        <dbReference type="ARBA" id="ARBA00022967"/>
    </source>
</evidence>
<evidence type="ECO:0000256" key="15">
    <source>
        <dbReference type="ARBA" id="ARBA00023201"/>
    </source>
</evidence>
<keyword evidence="11" id="KW-0915">Sodium</keyword>
<evidence type="ECO:0000256" key="13">
    <source>
        <dbReference type="ARBA" id="ARBA00023075"/>
    </source>
</evidence>
<keyword evidence="6" id="KW-0288">FMN</keyword>
<dbReference type="NCBIfam" id="TIGR01938">
    <property type="entry name" value="nqrC"/>
    <property type="match status" value="1"/>
</dbReference>
<reference evidence="18" key="1">
    <citation type="journal article" date="2012" name="PLoS ONE">
        <title>Gene sets for utilization of primary and secondary nutrition supplies in the distal gut of endangered iberian lynx.</title>
        <authorList>
            <person name="Alcaide M."/>
            <person name="Messina E."/>
            <person name="Richter M."/>
            <person name="Bargiela R."/>
            <person name="Peplies J."/>
            <person name="Huws S.A."/>
            <person name="Newbold C.J."/>
            <person name="Golyshin P.N."/>
            <person name="Simon M.A."/>
            <person name="Lopez G."/>
            <person name="Yakimov M.M."/>
            <person name="Ferrer M."/>
        </authorList>
    </citation>
    <scope>NUCLEOTIDE SEQUENCE</scope>
</reference>
<sequence>MNTNKNSYTLIYASILVVIVAFLLAFVFSALKPTQDQNVALDKKKQILAALNIRNLAKEQIEAKYNDVVEADMIVKADGTVIKEGKEKEKDGFKVENKELSADNLPVYVCKVNGETKYVVPMTGRGLWGGLWGYIAVNADLRTVFGAYISHESETAGLGALIAEEKFQDQFKGKQIFAPNDSQQVALTVVKKGKVEADKETYQVDGITGATLTSVGVADMVNKGLAQYLGFFHSLQK</sequence>
<organism evidence="18">
    <name type="scientific">gut metagenome</name>
    <dbReference type="NCBI Taxonomy" id="749906"/>
    <lineage>
        <taxon>unclassified sequences</taxon>
        <taxon>metagenomes</taxon>
        <taxon>organismal metagenomes</taxon>
    </lineage>
</organism>
<keyword evidence="3" id="KW-0997">Cell inner membrane</keyword>
<evidence type="ECO:0000256" key="2">
    <source>
        <dbReference type="ARBA" id="ARBA00022475"/>
    </source>
</evidence>
<evidence type="ECO:0000256" key="9">
    <source>
        <dbReference type="ARBA" id="ARBA00022989"/>
    </source>
</evidence>
<dbReference type="Pfam" id="PF04205">
    <property type="entry name" value="FMN_bind"/>
    <property type="match status" value="1"/>
</dbReference>
<protein>
    <submittedName>
        <fullName evidence="18">NADH:ubiquinone oxidoreductase, Na(+)-translocating, C subunit</fullName>
        <ecNumber evidence="18">1.6.5.-</ecNumber>
    </submittedName>
</protein>
<keyword evidence="2" id="KW-1003">Cell membrane</keyword>
<dbReference type="EC" id="1.6.5.-" evidence="18"/>
<dbReference type="InterPro" id="IPR010204">
    <property type="entry name" value="NqrC"/>
</dbReference>
<evidence type="ECO:0000256" key="4">
    <source>
        <dbReference type="ARBA" id="ARBA00022553"/>
    </source>
</evidence>
<gene>
    <name evidence="18" type="ORF">EVA_03219</name>
</gene>
<dbReference type="GO" id="GO:0006814">
    <property type="term" value="P:sodium ion transport"/>
    <property type="evidence" value="ECO:0007669"/>
    <property type="project" value="UniProtKB-KW"/>
</dbReference>
<evidence type="ECO:0000259" key="17">
    <source>
        <dbReference type="SMART" id="SM00900"/>
    </source>
</evidence>
<dbReference type="PIRSF" id="PIRSF009437">
    <property type="entry name" value="NQR-1_subunit_C"/>
    <property type="match status" value="1"/>
</dbReference>
<keyword evidence="14 16" id="KW-0472">Membrane</keyword>
<dbReference type="InterPro" id="IPR007329">
    <property type="entry name" value="FMN-bd"/>
</dbReference>
<keyword evidence="7 16" id="KW-0812">Transmembrane</keyword>
<evidence type="ECO:0000256" key="14">
    <source>
        <dbReference type="ARBA" id="ARBA00023136"/>
    </source>
</evidence>
<keyword evidence="15" id="KW-0739">Sodium transport</keyword>
<dbReference type="GO" id="GO:0010181">
    <property type="term" value="F:FMN binding"/>
    <property type="evidence" value="ECO:0007669"/>
    <property type="project" value="InterPro"/>
</dbReference>
<keyword evidence="9 16" id="KW-1133">Transmembrane helix</keyword>
<feature type="domain" description="FMN-binding" evidence="17">
    <location>
        <begin position="126"/>
        <end position="228"/>
    </location>
</feature>
<dbReference type="PANTHER" id="PTHR37838">
    <property type="entry name" value="NA(+)-TRANSLOCATING NADH-QUINONE REDUCTASE SUBUNIT C"/>
    <property type="match status" value="1"/>
</dbReference>
<evidence type="ECO:0000256" key="11">
    <source>
        <dbReference type="ARBA" id="ARBA00023053"/>
    </source>
</evidence>
<dbReference type="HAMAP" id="MF_00427">
    <property type="entry name" value="NqrC"/>
    <property type="match status" value="1"/>
</dbReference>
<keyword evidence="18" id="KW-0560">Oxidoreductase</keyword>
<evidence type="ECO:0000256" key="5">
    <source>
        <dbReference type="ARBA" id="ARBA00022630"/>
    </source>
</evidence>
<dbReference type="GO" id="GO:0016655">
    <property type="term" value="F:oxidoreductase activity, acting on NAD(P)H, quinone or similar compound as acceptor"/>
    <property type="evidence" value="ECO:0007669"/>
    <property type="project" value="InterPro"/>
</dbReference>
<dbReference type="AlphaFoldDB" id="J9GLC0"/>
<feature type="transmembrane region" description="Helical" evidence="16">
    <location>
        <begin position="9"/>
        <end position="31"/>
    </location>
</feature>
<comment type="caution">
    <text evidence="18">The sequence shown here is derived from an EMBL/GenBank/DDBJ whole genome shotgun (WGS) entry which is preliminary data.</text>
</comment>
<keyword evidence="12" id="KW-0406">Ion transport</keyword>
<dbReference type="PANTHER" id="PTHR37838:SF1">
    <property type="entry name" value="NA(+)-TRANSLOCATING NADH-QUINONE REDUCTASE SUBUNIT C"/>
    <property type="match status" value="1"/>
</dbReference>
<evidence type="ECO:0000313" key="18">
    <source>
        <dbReference type="EMBL" id="EJX08672.1"/>
    </source>
</evidence>